<comment type="caution">
    <text evidence="8">The sequence shown here is derived from an EMBL/GenBank/DDBJ whole genome shotgun (WGS) entry which is preliminary data.</text>
</comment>
<dbReference type="SUPFAM" id="SSF48452">
    <property type="entry name" value="TPR-like"/>
    <property type="match status" value="1"/>
</dbReference>
<evidence type="ECO:0000256" key="3">
    <source>
        <dbReference type="ARBA" id="ARBA00022729"/>
    </source>
</evidence>
<feature type="domain" description="RagB/SusD" evidence="6">
    <location>
        <begin position="326"/>
        <end position="468"/>
    </location>
</feature>
<evidence type="ECO:0000259" key="7">
    <source>
        <dbReference type="Pfam" id="PF14322"/>
    </source>
</evidence>
<keyword evidence="3" id="KW-0732">Signal</keyword>
<reference evidence="8" key="1">
    <citation type="submission" date="2023-06" db="EMBL/GenBank/DDBJ databases">
        <title>Genomic of Agaribacillus aureum.</title>
        <authorList>
            <person name="Wang G."/>
        </authorList>
    </citation>
    <scope>NUCLEOTIDE SEQUENCE</scope>
    <source>
        <strain evidence="8">BMA12</strain>
    </source>
</reference>
<keyword evidence="4" id="KW-0472">Membrane</keyword>
<dbReference type="CDD" id="cd08977">
    <property type="entry name" value="SusD"/>
    <property type="match status" value="1"/>
</dbReference>
<sequence length="468" mass="51169">MKKILTIILSLGALTIFLSSCEDELDQRPITERESNNFYSNEEELESAVLAVYAKLQNRGLYGLDLIGAGEISSDNTFDEVPANDGGRFGQLDEFTAIPGNDLVGDIWKESFIGIQRANTVLNRIGDINFEDDNVKQHRIGEMKFIRALLYFNLVRLYGDVPLVLEETVNPNDFFGQGRTPIAEVYTQIQTDLSEAITGLPAINGAARPGKGAARSLLGKVYLTLGQYSEAATQLQSVFDSGNYGLVANVADIFGEENENNSEVVFAVQFAAGLNGNSEGTPAHSQFSPSGTVSNAKGHNLPTVDFYNLYDDNDLRKSVFVGVTDNGVPFTKKWTVNPSNADDGGSDYMVIRYADVVLMLAEALNETGNTVDAADLLNSIRNRAGLANTAANTQVALRDAIALERRFELIGEGHRWFDLLRMGKAITTMNTWFANNGKNITIDENDLLLPIPQSQIDTDPAIKQNPGY</sequence>
<evidence type="ECO:0000256" key="5">
    <source>
        <dbReference type="ARBA" id="ARBA00023237"/>
    </source>
</evidence>
<dbReference type="InterPro" id="IPR011990">
    <property type="entry name" value="TPR-like_helical_dom_sf"/>
</dbReference>
<dbReference type="Gene3D" id="1.25.40.390">
    <property type="match status" value="1"/>
</dbReference>
<gene>
    <name evidence="8" type="ORF">QQ020_15135</name>
</gene>
<proteinExistence type="inferred from homology"/>
<dbReference type="EMBL" id="JAUJEB010000003">
    <property type="protein sequence ID" value="MDN5213403.1"/>
    <property type="molecule type" value="Genomic_DNA"/>
</dbReference>
<evidence type="ECO:0000313" key="8">
    <source>
        <dbReference type="EMBL" id="MDN5213403.1"/>
    </source>
</evidence>
<evidence type="ECO:0000256" key="2">
    <source>
        <dbReference type="ARBA" id="ARBA00006275"/>
    </source>
</evidence>
<evidence type="ECO:0000256" key="1">
    <source>
        <dbReference type="ARBA" id="ARBA00004442"/>
    </source>
</evidence>
<dbReference type="Proteomes" id="UP001172083">
    <property type="component" value="Unassembled WGS sequence"/>
</dbReference>
<dbReference type="PROSITE" id="PS51257">
    <property type="entry name" value="PROKAR_LIPOPROTEIN"/>
    <property type="match status" value="1"/>
</dbReference>
<comment type="subcellular location">
    <subcellularLocation>
        <location evidence="1">Cell outer membrane</location>
    </subcellularLocation>
</comment>
<dbReference type="RefSeq" id="WP_346758743.1">
    <property type="nucleotide sequence ID" value="NZ_JAUJEB010000003.1"/>
</dbReference>
<keyword evidence="5" id="KW-0998">Cell outer membrane</keyword>
<name>A0ABT8L6M1_9BACT</name>
<keyword evidence="9" id="KW-1185">Reference proteome</keyword>
<evidence type="ECO:0000256" key="4">
    <source>
        <dbReference type="ARBA" id="ARBA00023136"/>
    </source>
</evidence>
<accession>A0ABT8L6M1</accession>
<evidence type="ECO:0000313" key="9">
    <source>
        <dbReference type="Proteomes" id="UP001172083"/>
    </source>
</evidence>
<organism evidence="8 9">
    <name type="scientific">Agaribacillus aureus</name>
    <dbReference type="NCBI Taxonomy" id="3051825"/>
    <lineage>
        <taxon>Bacteria</taxon>
        <taxon>Pseudomonadati</taxon>
        <taxon>Bacteroidota</taxon>
        <taxon>Cytophagia</taxon>
        <taxon>Cytophagales</taxon>
        <taxon>Splendidivirgaceae</taxon>
        <taxon>Agaribacillus</taxon>
    </lineage>
</organism>
<dbReference type="Pfam" id="PF14322">
    <property type="entry name" value="SusD-like_3"/>
    <property type="match status" value="1"/>
</dbReference>
<dbReference type="InterPro" id="IPR033985">
    <property type="entry name" value="SusD-like_N"/>
</dbReference>
<feature type="domain" description="SusD-like N-terminal" evidence="7">
    <location>
        <begin position="101"/>
        <end position="223"/>
    </location>
</feature>
<comment type="similarity">
    <text evidence="2">Belongs to the SusD family.</text>
</comment>
<evidence type="ECO:0000259" key="6">
    <source>
        <dbReference type="Pfam" id="PF07980"/>
    </source>
</evidence>
<dbReference type="InterPro" id="IPR012944">
    <property type="entry name" value="SusD_RagB_dom"/>
</dbReference>
<dbReference type="Pfam" id="PF07980">
    <property type="entry name" value="SusD_RagB"/>
    <property type="match status" value="1"/>
</dbReference>
<protein>
    <submittedName>
        <fullName evidence="8">RagB/SusD family nutrient uptake outer membrane protein</fullName>
    </submittedName>
</protein>